<evidence type="ECO:0000256" key="1">
    <source>
        <dbReference type="SAM" id="MobiDB-lite"/>
    </source>
</evidence>
<feature type="transmembrane region" description="Helical" evidence="2">
    <location>
        <begin position="85"/>
        <end position="109"/>
    </location>
</feature>
<dbReference type="EMBL" id="MU866183">
    <property type="protein sequence ID" value="KAK4176838.1"/>
    <property type="molecule type" value="Genomic_DNA"/>
</dbReference>
<organism evidence="3 4">
    <name type="scientific">Triangularia setosa</name>
    <dbReference type="NCBI Taxonomy" id="2587417"/>
    <lineage>
        <taxon>Eukaryota</taxon>
        <taxon>Fungi</taxon>
        <taxon>Dikarya</taxon>
        <taxon>Ascomycota</taxon>
        <taxon>Pezizomycotina</taxon>
        <taxon>Sordariomycetes</taxon>
        <taxon>Sordariomycetidae</taxon>
        <taxon>Sordariales</taxon>
        <taxon>Podosporaceae</taxon>
        <taxon>Triangularia</taxon>
    </lineage>
</organism>
<dbReference type="Proteomes" id="UP001302321">
    <property type="component" value="Unassembled WGS sequence"/>
</dbReference>
<keyword evidence="4" id="KW-1185">Reference proteome</keyword>
<keyword evidence="2" id="KW-1133">Transmembrane helix</keyword>
<feature type="region of interest" description="Disordered" evidence="1">
    <location>
        <begin position="633"/>
        <end position="665"/>
    </location>
</feature>
<evidence type="ECO:0000313" key="4">
    <source>
        <dbReference type="Proteomes" id="UP001302321"/>
    </source>
</evidence>
<protein>
    <submittedName>
        <fullName evidence="3">Uncharacterized protein</fullName>
    </submittedName>
</protein>
<feature type="compositionally biased region" description="Basic and acidic residues" evidence="1">
    <location>
        <begin position="637"/>
        <end position="648"/>
    </location>
</feature>
<feature type="transmembrane region" description="Helical" evidence="2">
    <location>
        <begin position="140"/>
        <end position="164"/>
    </location>
</feature>
<sequence>MSHSPKPPSLTPSRRSIFREEFTSEHTLPCLNLGQPAAENPIRDDIDSNMAASPTPREVRRLTSDHNFVLGATYPAPKRSGLWPFLANHLFITTVLIGGIIAVIVAIAYTMVTSTQLLECPPWANECHSLGLWTLENMGVIQGIITTVYLIGLYAFASTCLSLCEAALWPLLHTQPFTIRGLDGFWALTHGNIMSSPQAARSIRSVYAAFIFTICLVSIILPLTAPLLVGYAYTPTLEAVTISSNISATGSPVLNRPFTQTNPPSSEFFPASSAYTTYASEPYSEPLPDFRNWLFDRSTLASRDSFTAKAVHLQTNTSCRGQLLQQLHKTGLSWNAFKTTTNLSSNRHTPTGEVWFRPQPYLTVFLDNVEFTSNSSINTTIIFAALNGAIAGGKTSNLTLGDLDTVSAIACEVIVSASDAILTIGSRHPELASDDNLPVLSSLSQLQNLSSTLLWLTASPVLVGVSIEGSQPLFSNHSSTNLATSDLAGSNNWTIPGLENFVKLSMGTVAASLFTSSSTPSDQQQELLSVLETNKLSTERAYLLLIPPLLYILLIILTAIWITTMHRKYQIPVMRTLSLSELLKSSQTAWMKDKTGVDAAKSYLPSELGRLQVKFGVVNGEVGFGPADGVLGFTNNDKPKEEKGKAREMAGVGRGGSRVPTGNDSRVCWREVDTREYRMERGEWPRNGDL</sequence>
<comment type="caution">
    <text evidence="3">The sequence shown here is derived from an EMBL/GenBank/DDBJ whole genome shotgun (WGS) entry which is preliminary data.</text>
</comment>
<feature type="transmembrane region" description="Helical" evidence="2">
    <location>
        <begin position="541"/>
        <end position="562"/>
    </location>
</feature>
<reference evidence="3" key="2">
    <citation type="submission" date="2023-05" db="EMBL/GenBank/DDBJ databases">
        <authorList>
            <consortium name="Lawrence Berkeley National Laboratory"/>
            <person name="Steindorff A."/>
            <person name="Hensen N."/>
            <person name="Bonometti L."/>
            <person name="Westerberg I."/>
            <person name="Brannstrom I.O."/>
            <person name="Guillou S."/>
            <person name="Cros-Aarteil S."/>
            <person name="Calhoun S."/>
            <person name="Haridas S."/>
            <person name="Kuo A."/>
            <person name="Mondo S."/>
            <person name="Pangilinan J."/>
            <person name="Riley R."/>
            <person name="Labutti K."/>
            <person name="Andreopoulos B."/>
            <person name="Lipzen A."/>
            <person name="Chen C."/>
            <person name="Yanf M."/>
            <person name="Daum C."/>
            <person name="Ng V."/>
            <person name="Clum A."/>
            <person name="Ohm R."/>
            <person name="Martin F."/>
            <person name="Silar P."/>
            <person name="Natvig D."/>
            <person name="Lalanne C."/>
            <person name="Gautier V."/>
            <person name="Ament-Velasquez S.L."/>
            <person name="Kruys A."/>
            <person name="Hutchinson M.I."/>
            <person name="Powell A.J."/>
            <person name="Barry K."/>
            <person name="Miller A.N."/>
            <person name="Grigoriev I.V."/>
            <person name="Debuchy R."/>
            <person name="Gladieux P."/>
            <person name="Thoren M.H."/>
            <person name="Johannesson H."/>
        </authorList>
    </citation>
    <scope>NUCLEOTIDE SEQUENCE</scope>
    <source>
        <strain evidence="3">CBS 892.96</strain>
    </source>
</reference>
<evidence type="ECO:0000313" key="3">
    <source>
        <dbReference type="EMBL" id="KAK4176838.1"/>
    </source>
</evidence>
<dbReference type="AlphaFoldDB" id="A0AAN6W7K4"/>
<keyword evidence="2" id="KW-0812">Transmembrane</keyword>
<name>A0AAN6W7K4_9PEZI</name>
<keyword evidence="2" id="KW-0472">Membrane</keyword>
<accession>A0AAN6W7K4</accession>
<gene>
    <name evidence="3" type="ORF">QBC36DRAFT_351416</name>
</gene>
<reference evidence="3" key="1">
    <citation type="journal article" date="2023" name="Mol. Phylogenet. Evol.">
        <title>Genome-scale phylogeny and comparative genomics of the fungal order Sordariales.</title>
        <authorList>
            <person name="Hensen N."/>
            <person name="Bonometti L."/>
            <person name="Westerberg I."/>
            <person name="Brannstrom I.O."/>
            <person name="Guillou S."/>
            <person name="Cros-Aarteil S."/>
            <person name="Calhoun S."/>
            <person name="Haridas S."/>
            <person name="Kuo A."/>
            <person name="Mondo S."/>
            <person name="Pangilinan J."/>
            <person name="Riley R."/>
            <person name="LaButti K."/>
            <person name="Andreopoulos B."/>
            <person name="Lipzen A."/>
            <person name="Chen C."/>
            <person name="Yan M."/>
            <person name="Daum C."/>
            <person name="Ng V."/>
            <person name="Clum A."/>
            <person name="Steindorff A."/>
            <person name="Ohm R.A."/>
            <person name="Martin F."/>
            <person name="Silar P."/>
            <person name="Natvig D.O."/>
            <person name="Lalanne C."/>
            <person name="Gautier V."/>
            <person name="Ament-Velasquez S.L."/>
            <person name="Kruys A."/>
            <person name="Hutchinson M.I."/>
            <person name="Powell A.J."/>
            <person name="Barry K."/>
            <person name="Miller A.N."/>
            <person name="Grigoriev I.V."/>
            <person name="Debuchy R."/>
            <person name="Gladieux P."/>
            <person name="Hiltunen Thoren M."/>
            <person name="Johannesson H."/>
        </authorList>
    </citation>
    <scope>NUCLEOTIDE SEQUENCE</scope>
    <source>
        <strain evidence="3">CBS 892.96</strain>
    </source>
</reference>
<proteinExistence type="predicted"/>
<evidence type="ECO:0000256" key="2">
    <source>
        <dbReference type="SAM" id="Phobius"/>
    </source>
</evidence>
<feature type="transmembrane region" description="Helical" evidence="2">
    <location>
        <begin position="206"/>
        <end position="233"/>
    </location>
</feature>